<protein>
    <submittedName>
        <fullName evidence="7">Shikimate kinase I</fullName>
        <ecNumber evidence="7">2.7.1.71</ecNumber>
    </submittedName>
</protein>
<evidence type="ECO:0000256" key="6">
    <source>
        <dbReference type="ARBA" id="ARBA00023141"/>
    </source>
</evidence>
<keyword evidence="2 7" id="KW-0808">Transferase</keyword>
<keyword evidence="5" id="KW-0067">ATP-binding</keyword>
<dbReference type="GO" id="GO:0005524">
    <property type="term" value="F:ATP binding"/>
    <property type="evidence" value="ECO:0007669"/>
    <property type="project" value="UniProtKB-KW"/>
</dbReference>
<proteinExistence type="inferred from homology"/>
<dbReference type="Pfam" id="PF01202">
    <property type="entry name" value="SKI"/>
    <property type="match status" value="1"/>
</dbReference>
<dbReference type="PANTHER" id="PTHR21087:SF16">
    <property type="entry name" value="SHIKIMATE KINASE 1, CHLOROPLASTIC"/>
    <property type="match status" value="1"/>
</dbReference>
<evidence type="ECO:0000256" key="3">
    <source>
        <dbReference type="ARBA" id="ARBA00022741"/>
    </source>
</evidence>
<evidence type="ECO:0000256" key="1">
    <source>
        <dbReference type="ARBA" id="ARBA00022605"/>
    </source>
</evidence>
<dbReference type="HAMAP" id="MF_00109">
    <property type="entry name" value="Shikimate_kinase"/>
    <property type="match status" value="1"/>
</dbReference>
<organism evidence="7">
    <name type="scientific">hydrothermal vent metagenome</name>
    <dbReference type="NCBI Taxonomy" id="652676"/>
    <lineage>
        <taxon>unclassified sequences</taxon>
        <taxon>metagenomes</taxon>
        <taxon>ecological metagenomes</taxon>
    </lineage>
</organism>
<name>A0A3B0V583_9ZZZZ</name>
<keyword evidence="3" id="KW-0547">Nucleotide-binding</keyword>
<keyword evidence="1" id="KW-0028">Amino-acid biosynthesis</keyword>
<dbReference type="GO" id="GO:0004765">
    <property type="term" value="F:shikimate kinase activity"/>
    <property type="evidence" value="ECO:0007669"/>
    <property type="project" value="UniProtKB-EC"/>
</dbReference>
<dbReference type="GO" id="GO:0005829">
    <property type="term" value="C:cytosol"/>
    <property type="evidence" value="ECO:0007669"/>
    <property type="project" value="TreeGrafter"/>
</dbReference>
<dbReference type="AlphaFoldDB" id="A0A3B0V583"/>
<accession>A0A3B0V583</accession>
<dbReference type="InterPro" id="IPR031322">
    <property type="entry name" value="Shikimate/glucono_kinase"/>
</dbReference>
<sequence>MSVTRQKQNIVLTGFMGTGKTTVGRLLAEALGFDFVDTDGVIEARNGRSITTIFSEQGEAAFRQMERDLAQELGQKEGLVISTGGRMMLDPENVQALAANGRIFCLVAAPENILLRVQNDEKVMERPLLKGSNPMAKIIALLQERWEQYQQFPQIMTDNKTPEEVLQTIVDVLI</sequence>
<dbReference type="PANTHER" id="PTHR21087">
    <property type="entry name" value="SHIKIMATE KINASE"/>
    <property type="match status" value="1"/>
</dbReference>
<dbReference type="Gene3D" id="3.40.50.300">
    <property type="entry name" value="P-loop containing nucleotide triphosphate hydrolases"/>
    <property type="match status" value="1"/>
</dbReference>
<gene>
    <name evidence="7" type="ORF">MNBD_CHLOROFLEXI01-3442</name>
</gene>
<reference evidence="7" key="1">
    <citation type="submission" date="2018-06" db="EMBL/GenBank/DDBJ databases">
        <authorList>
            <person name="Zhirakovskaya E."/>
        </authorList>
    </citation>
    <scope>NUCLEOTIDE SEQUENCE</scope>
</reference>
<evidence type="ECO:0000256" key="2">
    <source>
        <dbReference type="ARBA" id="ARBA00022679"/>
    </source>
</evidence>
<dbReference type="GO" id="GO:0009073">
    <property type="term" value="P:aromatic amino acid family biosynthetic process"/>
    <property type="evidence" value="ECO:0007669"/>
    <property type="project" value="UniProtKB-KW"/>
</dbReference>
<keyword evidence="6" id="KW-0057">Aromatic amino acid biosynthesis</keyword>
<dbReference type="InterPro" id="IPR000623">
    <property type="entry name" value="Shikimate_kinase/TSH1"/>
</dbReference>
<dbReference type="InterPro" id="IPR027417">
    <property type="entry name" value="P-loop_NTPase"/>
</dbReference>
<dbReference type="EC" id="2.7.1.71" evidence="7"/>
<dbReference type="PRINTS" id="PR01100">
    <property type="entry name" value="SHIKIMTKNASE"/>
</dbReference>
<dbReference type="CDD" id="cd00464">
    <property type="entry name" value="SK"/>
    <property type="match status" value="1"/>
</dbReference>
<evidence type="ECO:0000256" key="4">
    <source>
        <dbReference type="ARBA" id="ARBA00022777"/>
    </source>
</evidence>
<evidence type="ECO:0000256" key="5">
    <source>
        <dbReference type="ARBA" id="ARBA00022840"/>
    </source>
</evidence>
<evidence type="ECO:0000313" key="7">
    <source>
        <dbReference type="EMBL" id="VAW35533.1"/>
    </source>
</evidence>
<dbReference type="GO" id="GO:0008652">
    <property type="term" value="P:amino acid biosynthetic process"/>
    <property type="evidence" value="ECO:0007669"/>
    <property type="project" value="UniProtKB-KW"/>
</dbReference>
<dbReference type="SUPFAM" id="SSF52540">
    <property type="entry name" value="P-loop containing nucleoside triphosphate hydrolases"/>
    <property type="match status" value="1"/>
</dbReference>
<keyword evidence="4 7" id="KW-0418">Kinase</keyword>
<dbReference type="EMBL" id="UOEU01000590">
    <property type="protein sequence ID" value="VAW35533.1"/>
    <property type="molecule type" value="Genomic_DNA"/>
</dbReference>